<reference evidence="2 3" key="1">
    <citation type="submission" date="2022-05" db="EMBL/GenBank/DDBJ databases">
        <authorList>
            <consortium name="Genoscope - CEA"/>
            <person name="William W."/>
        </authorList>
    </citation>
    <scope>NUCLEOTIDE SEQUENCE [LARGE SCALE GENOMIC DNA]</scope>
</reference>
<evidence type="ECO:0008006" key="4">
    <source>
        <dbReference type="Google" id="ProtNLM"/>
    </source>
</evidence>
<feature type="transmembrane region" description="Helical" evidence="1">
    <location>
        <begin position="38"/>
        <end position="58"/>
    </location>
</feature>
<organism evidence="2 3">
    <name type="scientific">Porites lobata</name>
    <dbReference type="NCBI Taxonomy" id="104759"/>
    <lineage>
        <taxon>Eukaryota</taxon>
        <taxon>Metazoa</taxon>
        <taxon>Cnidaria</taxon>
        <taxon>Anthozoa</taxon>
        <taxon>Hexacorallia</taxon>
        <taxon>Scleractinia</taxon>
        <taxon>Fungiina</taxon>
        <taxon>Poritidae</taxon>
        <taxon>Porites</taxon>
    </lineage>
</organism>
<keyword evidence="1" id="KW-1133">Transmembrane helix</keyword>
<keyword evidence="1" id="KW-0812">Transmembrane</keyword>
<proteinExistence type="predicted"/>
<feature type="transmembrane region" description="Helical" evidence="1">
    <location>
        <begin position="272"/>
        <end position="290"/>
    </location>
</feature>
<sequence>MEWKEVTSFFVVFLCRFILFLFIIVLSLVILGIPNVNTCFLTVFMAFIIPLPPNSILVDPIHCMLSKFSQALRAYTAYAVVLTEVQRVTFITIPHYLLSGRLESILRYFVNHIRLMMRVLAHLRVWTTWLMYRLFPVRLIRFLRKASGMFFVFGIAALCAPGLEPLPNLLLTGHLYPGSLIRFQRCAKYEDSTACHSSFLEFSYTVWNLTRTGLFVVMCWTLDCHAWIPPRRDFTSIVERCLALHNKTYSQLLLCATGLPLLMNGHCLSQTVHNILCTASLLLFMVTLNGYHSRTALMTYCALCCVAMNVQSLLVAVFNIYRNLQTQKNGYMATLLYIMQLYLMFLVIMDSCTRVMSKVKNPKQDILGEDG</sequence>
<name>A0ABN8NIZ7_9CNID</name>
<comment type="caution">
    <text evidence="2">The sequence shown here is derived from an EMBL/GenBank/DDBJ whole genome shotgun (WGS) entry which is preliminary data.</text>
</comment>
<feature type="transmembrane region" description="Helical" evidence="1">
    <location>
        <begin position="6"/>
        <end position="31"/>
    </location>
</feature>
<dbReference type="EMBL" id="CALNXK010000019">
    <property type="protein sequence ID" value="CAH3106879.1"/>
    <property type="molecule type" value="Genomic_DNA"/>
</dbReference>
<dbReference type="Proteomes" id="UP001159405">
    <property type="component" value="Unassembled WGS sequence"/>
</dbReference>
<keyword evidence="3" id="KW-1185">Reference proteome</keyword>
<evidence type="ECO:0000313" key="2">
    <source>
        <dbReference type="EMBL" id="CAH3106879.1"/>
    </source>
</evidence>
<evidence type="ECO:0000256" key="1">
    <source>
        <dbReference type="SAM" id="Phobius"/>
    </source>
</evidence>
<feature type="transmembrane region" description="Helical" evidence="1">
    <location>
        <begin position="297"/>
        <end position="318"/>
    </location>
</feature>
<gene>
    <name evidence="2" type="ORF">PLOB_00014996</name>
</gene>
<feature type="transmembrane region" description="Helical" evidence="1">
    <location>
        <begin position="142"/>
        <end position="163"/>
    </location>
</feature>
<evidence type="ECO:0000313" key="3">
    <source>
        <dbReference type="Proteomes" id="UP001159405"/>
    </source>
</evidence>
<keyword evidence="1" id="KW-0472">Membrane</keyword>
<accession>A0ABN8NIZ7</accession>
<feature type="transmembrane region" description="Helical" evidence="1">
    <location>
        <begin position="330"/>
        <end position="348"/>
    </location>
</feature>
<protein>
    <recommendedName>
        <fullName evidence="4">Odorant receptor</fullName>
    </recommendedName>
</protein>